<evidence type="ECO:0000256" key="1">
    <source>
        <dbReference type="SAM" id="SignalP"/>
    </source>
</evidence>
<dbReference type="AlphaFoldDB" id="A0A1I4C9Y9"/>
<evidence type="ECO:0000313" key="2">
    <source>
        <dbReference type="EMBL" id="SFK77460.1"/>
    </source>
</evidence>
<gene>
    <name evidence="2" type="ORF">SAMN05216302_10152</name>
</gene>
<feature type="signal peptide" evidence="1">
    <location>
        <begin position="1"/>
        <end position="22"/>
    </location>
</feature>
<feature type="chain" id="PRO_5011527103" evidence="1">
    <location>
        <begin position="23"/>
        <end position="129"/>
    </location>
</feature>
<evidence type="ECO:0000313" key="3">
    <source>
        <dbReference type="Proteomes" id="UP000199533"/>
    </source>
</evidence>
<dbReference type="EMBL" id="FOSP01000015">
    <property type="protein sequence ID" value="SFK77460.1"/>
    <property type="molecule type" value="Genomic_DNA"/>
</dbReference>
<name>A0A1I4C9Y9_9PROT</name>
<organism evidence="2 3">
    <name type="scientific">Nitrosomonas aestuarii</name>
    <dbReference type="NCBI Taxonomy" id="52441"/>
    <lineage>
        <taxon>Bacteria</taxon>
        <taxon>Pseudomonadati</taxon>
        <taxon>Pseudomonadota</taxon>
        <taxon>Betaproteobacteria</taxon>
        <taxon>Nitrosomonadales</taxon>
        <taxon>Nitrosomonadaceae</taxon>
        <taxon>Nitrosomonas</taxon>
    </lineage>
</organism>
<dbReference type="Proteomes" id="UP000199533">
    <property type="component" value="Unassembled WGS sequence"/>
</dbReference>
<keyword evidence="3" id="KW-1185">Reference proteome</keyword>
<protein>
    <submittedName>
        <fullName evidence="2">Uncharacterized protein</fullName>
    </submittedName>
</protein>
<sequence length="129" mass="14534">MRSCFLLFMFSLFFFYCSLSFAQSITCSSSFLGRVGCSDGTSIHENILGGFTIYKPSSYTSQRSKHRTFTEDDISICSAETEKPEDFALCLREITTKPASIPSVTCEQNSKNNTECFDKVTGRKWEIVP</sequence>
<accession>A0A1I4C9Y9</accession>
<proteinExistence type="predicted"/>
<reference evidence="3" key="1">
    <citation type="submission" date="2016-10" db="EMBL/GenBank/DDBJ databases">
        <authorList>
            <person name="Varghese N."/>
            <person name="Submissions S."/>
        </authorList>
    </citation>
    <scope>NUCLEOTIDE SEQUENCE [LARGE SCALE GENOMIC DNA]</scope>
    <source>
        <strain evidence="3">Nm69</strain>
    </source>
</reference>
<keyword evidence="1" id="KW-0732">Signal</keyword>